<dbReference type="EMBL" id="CP038149">
    <property type="protein sequence ID" value="QBR00743.1"/>
    <property type="molecule type" value="Genomic_DNA"/>
</dbReference>
<dbReference type="InterPro" id="IPR012675">
    <property type="entry name" value="Beta-grasp_dom_sf"/>
</dbReference>
<organism evidence="9 10">
    <name type="scientific">Paraburkholderia pallida</name>
    <dbReference type="NCBI Taxonomy" id="2547399"/>
    <lineage>
        <taxon>Bacteria</taxon>
        <taxon>Pseudomonadati</taxon>
        <taxon>Pseudomonadota</taxon>
        <taxon>Betaproteobacteria</taxon>
        <taxon>Burkholderiales</taxon>
        <taxon>Burkholderiaceae</taxon>
        <taxon>Paraburkholderia</taxon>
    </lineage>
</organism>
<dbReference type="AlphaFoldDB" id="A0A4V1AZX0"/>
<name>A0A4V1AZX0_9BURK</name>
<feature type="domain" description="2Fe-2S ferredoxin-type" evidence="7">
    <location>
        <begin position="244"/>
        <end position="329"/>
    </location>
</feature>
<dbReference type="SUPFAM" id="SSF63380">
    <property type="entry name" value="Riboflavin synthase domain-like"/>
    <property type="match status" value="1"/>
</dbReference>
<dbReference type="PROSITE" id="PS51384">
    <property type="entry name" value="FAD_FR"/>
    <property type="match status" value="1"/>
</dbReference>
<protein>
    <submittedName>
        <fullName evidence="9">Oxidoreductase</fullName>
    </submittedName>
</protein>
<accession>A0A4V1AZX0</accession>
<dbReference type="Pfam" id="PF00175">
    <property type="entry name" value="NAD_binding_1"/>
    <property type="match status" value="1"/>
</dbReference>
<dbReference type="InterPro" id="IPR039261">
    <property type="entry name" value="FNR_nucleotide-bd"/>
</dbReference>
<dbReference type="InterPro" id="IPR017927">
    <property type="entry name" value="FAD-bd_FR_type"/>
</dbReference>
<dbReference type="PANTHER" id="PTHR47354">
    <property type="entry name" value="NADH OXIDOREDUCTASE HCR"/>
    <property type="match status" value="1"/>
</dbReference>
<proteinExistence type="predicted"/>
<evidence type="ECO:0000256" key="5">
    <source>
        <dbReference type="ARBA" id="ARBA00023004"/>
    </source>
</evidence>
<evidence type="ECO:0000256" key="2">
    <source>
        <dbReference type="ARBA" id="ARBA00022714"/>
    </source>
</evidence>
<dbReference type="CDD" id="cd00207">
    <property type="entry name" value="fer2"/>
    <property type="match status" value="1"/>
</dbReference>
<dbReference type="InterPro" id="IPR050415">
    <property type="entry name" value="MRET"/>
</dbReference>
<dbReference type="Gene3D" id="2.40.30.10">
    <property type="entry name" value="Translation factors"/>
    <property type="match status" value="1"/>
</dbReference>
<dbReference type="InterPro" id="IPR036010">
    <property type="entry name" value="2Fe-2S_ferredoxin-like_sf"/>
</dbReference>
<dbReference type="GO" id="GO:0051537">
    <property type="term" value="F:2 iron, 2 sulfur cluster binding"/>
    <property type="evidence" value="ECO:0007669"/>
    <property type="project" value="UniProtKB-KW"/>
</dbReference>
<evidence type="ECO:0000256" key="3">
    <source>
        <dbReference type="ARBA" id="ARBA00022723"/>
    </source>
</evidence>
<dbReference type="PANTHER" id="PTHR47354:SF1">
    <property type="entry name" value="CARNITINE MONOOXYGENASE REDUCTASE SUBUNIT"/>
    <property type="match status" value="1"/>
</dbReference>
<evidence type="ECO:0000256" key="1">
    <source>
        <dbReference type="ARBA" id="ARBA00022630"/>
    </source>
</evidence>
<keyword evidence="2" id="KW-0001">2Fe-2S</keyword>
<feature type="domain" description="FAD-binding FR-type" evidence="8">
    <location>
        <begin position="6"/>
        <end position="117"/>
    </location>
</feature>
<dbReference type="Gene3D" id="3.10.20.30">
    <property type="match status" value="1"/>
</dbReference>
<evidence type="ECO:0000256" key="6">
    <source>
        <dbReference type="ARBA" id="ARBA00023014"/>
    </source>
</evidence>
<dbReference type="InterPro" id="IPR006058">
    <property type="entry name" value="2Fe2S_fd_BS"/>
</dbReference>
<evidence type="ECO:0000313" key="9">
    <source>
        <dbReference type="EMBL" id="QBR00743.1"/>
    </source>
</evidence>
<dbReference type="CDD" id="cd06185">
    <property type="entry name" value="PDR_like"/>
    <property type="match status" value="1"/>
</dbReference>
<keyword evidence="10" id="KW-1185">Reference proteome</keyword>
<dbReference type="PRINTS" id="PR00409">
    <property type="entry name" value="PHDIOXRDTASE"/>
</dbReference>
<dbReference type="OrthoDB" id="544091at2"/>
<keyword evidence="4" id="KW-0560">Oxidoreductase</keyword>
<dbReference type="SUPFAM" id="SSF52343">
    <property type="entry name" value="Ferredoxin reductase-like, C-terminal NADP-linked domain"/>
    <property type="match status" value="1"/>
</dbReference>
<dbReference type="Gene3D" id="3.40.50.80">
    <property type="entry name" value="Nucleotide-binding domain of ferredoxin-NADP reductase (FNR) module"/>
    <property type="match status" value="1"/>
</dbReference>
<dbReference type="SUPFAM" id="SSF54292">
    <property type="entry name" value="2Fe-2S ferredoxin-like"/>
    <property type="match status" value="1"/>
</dbReference>
<dbReference type="GO" id="GO:0046872">
    <property type="term" value="F:metal ion binding"/>
    <property type="evidence" value="ECO:0007669"/>
    <property type="project" value="UniProtKB-KW"/>
</dbReference>
<keyword evidence="1" id="KW-0285">Flavoprotein</keyword>
<keyword evidence="6" id="KW-0411">Iron-sulfur</keyword>
<evidence type="ECO:0000259" key="7">
    <source>
        <dbReference type="PROSITE" id="PS51085"/>
    </source>
</evidence>
<reference evidence="9 10" key="1">
    <citation type="submission" date="2019-03" db="EMBL/GenBank/DDBJ databases">
        <title>Paraburkholderia sp. 7MH5, isolated from subtropical forest soil.</title>
        <authorList>
            <person name="Gao Z.-H."/>
            <person name="Qiu L.-H."/>
        </authorList>
    </citation>
    <scope>NUCLEOTIDE SEQUENCE [LARGE SCALE GENOMIC DNA]</scope>
    <source>
        <strain evidence="9 10">7MH5</strain>
    </source>
</reference>
<dbReference type="Pfam" id="PF00111">
    <property type="entry name" value="Fer2"/>
    <property type="match status" value="1"/>
</dbReference>
<gene>
    <name evidence="9" type="ORF">E1956_20735</name>
</gene>
<dbReference type="InterPro" id="IPR001433">
    <property type="entry name" value="OxRdtase_FAD/NAD-bd"/>
</dbReference>
<keyword evidence="3" id="KW-0479">Metal-binding</keyword>
<evidence type="ECO:0000259" key="8">
    <source>
        <dbReference type="PROSITE" id="PS51384"/>
    </source>
</evidence>
<sequence>MNCHDEATLELIVDEIRSLTPEIQSYRLVLPDRSALPAFAAGAHIRVRVFPDGGVQWRHYSLVNFDTDAAATAGPQSYDIAVKREDGGKGGSRWMHEQVREGDRLVVGHPVNGFGLDPEGYAVLIAGGIGITPITSMAAALAGAGRKFQLHYSARSRLNMPFIEELSALADKRLARHYDDVPETRLDLARVLDATNPATSLYVCGPKGMVDAAISLAIERGWARSRIHVELFSETGPDAADTAFEVELRQSNRVLQVRPDKTILDTLLEAGLDPLYDCRRGECGVCQTAVIEGDVDHRDYCLSEAERRSGRVMQICVSRARQGRLVLDL</sequence>
<dbReference type="Proteomes" id="UP000295727">
    <property type="component" value="Chromosome 2"/>
</dbReference>
<dbReference type="GO" id="GO:0016491">
    <property type="term" value="F:oxidoreductase activity"/>
    <property type="evidence" value="ECO:0007669"/>
    <property type="project" value="UniProtKB-KW"/>
</dbReference>
<dbReference type="KEGG" id="ppai:E1956_20735"/>
<dbReference type="PROSITE" id="PS51085">
    <property type="entry name" value="2FE2S_FER_2"/>
    <property type="match status" value="1"/>
</dbReference>
<dbReference type="PROSITE" id="PS00197">
    <property type="entry name" value="2FE2S_FER_1"/>
    <property type="match status" value="1"/>
</dbReference>
<dbReference type="InterPro" id="IPR001041">
    <property type="entry name" value="2Fe-2S_ferredoxin-type"/>
</dbReference>
<dbReference type="InterPro" id="IPR017938">
    <property type="entry name" value="Riboflavin_synthase-like_b-brl"/>
</dbReference>
<evidence type="ECO:0000256" key="4">
    <source>
        <dbReference type="ARBA" id="ARBA00023002"/>
    </source>
</evidence>
<evidence type="ECO:0000313" key="10">
    <source>
        <dbReference type="Proteomes" id="UP000295727"/>
    </source>
</evidence>
<keyword evidence="5" id="KW-0408">Iron</keyword>